<dbReference type="Pfam" id="PF13181">
    <property type="entry name" value="TPR_8"/>
    <property type="match status" value="1"/>
</dbReference>
<name>X0VP28_9ZZZZ</name>
<evidence type="ECO:0008006" key="2">
    <source>
        <dbReference type="Google" id="ProtNLM"/>
    </source>
</evidence>
<dbReference type="InterPro" id="IPR011990">
    <property type="entry name" value="TPR-like_helical_dom_sf"/>
</dbReference>
<dbReference type="EMBL" id="BARS01038858">
    <property type="protein sequence ID" value="GAG14228.1"/>
    <property type="molecule type" value="Genomic_DNA"/>
</dbReference>
<dbReference type="AlphaFoldDB" id="X0VP28"/>
<dbReference type="Gene3D" id="1.25.40.10">
    <property type="entry name" value="Tetratricopeptide repeat domain"/>
    <property type="match status" value="1"/>
</dbReference>
<dbReference type="PROSITE" id="PS50005">
    <property type="entry name" value="TPR"/>
    <property type="match status" value="1"/>
</dbReference>
<dbReference type="NCBIfam" id="NF047558">
    <property type="entry name" value="TPR_END_plus"/>
    <property type="match status" value="1"/>
</dbReference>
<comment type="caution">
    <text evidence="1">The sequence shown here is derived from an EMBL/GenBank/DDBJ whole genome shotgun (WGS) entry which is preliminary data.</text>
</comment>
<proteinExistence type="predicted"/>
<protein>
    <recommendedName>
        <fullName evidence="2">Tetratricopeptide repeat protein</fullName>
    </recommendedName>
</protein>
<dbReference type="SMART" id="SM00028">
    <property type="entry name" value="TPR"/>
    <property type="match status" value="1"/>
</dbReference>
<dbReference type="InterPro" id="IPR019734">
    <property type="entry name" value="TPR_rpt"/>
</dbReference>
<evidence type="ECO:0000313" key="1">
    <source>
        <dbReference type="EMBL" id="GAG14228.1"/>
    </source>
</evidence>
<sequence length="124" mass="14162">ARIEVVVTRLLILQKMERWHMGAEIARGAVRGWPECPDLYILGAYAIRRAEDVRAALEFLRSGEPCMADVANYWFNMACYHSQLGDLDEARTYVKKAVGLDKGFRMMALEDADLEPLWEELGRA</sequence>
<organism evidence="1">
    <name type="scientific">marine sediment metagenome</name>
    <dbReference type="NCBI Taxonomy" id="412755"/>
    <lineage>
        <taxon>unclassified sequences</taxon>
        <taxon>metagenomes</taxon>
        <taxon>ecological metagenomes</taxon>
    </lineage>
</organism>
<reference evidence="1" key="1">
    <citation type="journal article" date="2014" name="Front. Microbiol.">
        <title>High frequency of phylogenetically diverse reductive dehalogenase-homologous genes in deep subseafloor sedimentary metagenomes.</title>
        <authorList>
            <person name="Kawai M."/>
            <person name="Futagami T."/>
            <person name="Toyoda A."/>
            <person name="Takaki Y."/>
            <person name="Nishi S."/>
            <person name="Hori S."/>
            <person name="Arai W."/>
            <person name="Tsubouchi T."/>
            <person name="Morono Y."/>
            <person name="Uchiyama I."/>
            <person name="Ito T."/>
            <person name="Fujiyama A."/>
            <person name="Inagaki F."/>
            <person name="Takami H."/>
        </authorList>
    </citation>
    <scope>NUCLEOTIDE SEQUENCE</scope>
    <source>
        <strain evidence="1">Expedition CK06-06</strain>
    </source>
</reference>
<dbReference type="SUPFAM" id="SSF48452">
    <property type="entry name" value="TPR-like"/>
    <property type="match status" value="1"/>
</dbReference>
<gene>
    <name evidence="1" type="ORF">S01H1_59417</name>
</gene>
<accession>X0VP28</accession>
<feature type="non-terminal residue" evidence="1">
    <location>
        <position position="1"/>
    </location>
</feature>